<protein>
    <recommendedName>
        <fullName evidence="4">MalT-like TPR region domain-containing protein</fullName>
    </recommendedName>
</protein>
<evidence type="ECO:0000313" key="2">
    <source>
        <dbReference type="EMBL" id="GIE23352.1"/>
    </source>
</evidence>
<comment type="caution">
    <text evidence="2">The sequence shown here is derived from an EMBL/GenBank/DDBJ whole genome shotgun (WGS) entry which is preliminary data.</text>
</comment>
<dbReference type="SUPFAM" id="SSF48452">
    <property type="entry name" value="TPR-like"/>
    <property type="match status" value="1"/>
</dbReference>
<dbReference type="EMBL" id="BOMN01000089">
    <property type="protein sequence ID" value="GIE23352.1"/>
    <property type="molecule type" value="Genomic_DNA"/>
</dbReference>
<evidence type="ECO:0008006" key="4">
    <source>
        <dbReference type="Google" id="ProtNLM"/>
    </source>
</evidence>
<evidence type="ECO:0000313" key="3">
    <source>
        <dbReference type="Proteomes" id="UP000603200"/>
    </source>
</evidence>
<keyword evidence="3" id="KW-1185">Reference proteome</keyword>
<dbReference type="InterPro" id="IPR011990">
    <property type="entry name" value="TPR-like_helical_dom_sf"/>
</dbReference>
<evidence type="ECO:0000256" key="1">
    <source>
        <dbReference type="SAM" id="MobiDB-lite"/>
    </source>
</evidence>
<feature type="region of interest" description="Disordered" evidence="1">
    <location>
        <begin position="266"/>
        <end position="292"/>
    </location>
</feature>
<accession>A0ABQ3ZXU8</accession>
<gene>
    <name evidence="2" type="ORF">Ahu01nite_064540</name>
</gene>
<organism evidence="2 3">
    <name type="scientific">Winogradskya humida</name>
    <dbReference type="NCBI Taxonomy" id="113566"/>
    <lineage>
        <taxon>Bacteria</taxon>
        <taxon>Bacillati</taxon>
        <taxon>Actinomycetota</taxon>
        <taxon>Actinomycetes</taxon>
        <taxon>Micromonosporales</taxon>
        <taxon>Micromonosporaceae</taxon>
        <taxon>Winogradskya</taxon>
    </lineage>
</organism>
<sequence length="408" mass="43925">MRAEPVTEDTIARTRLLAREQPGAGLPELGRCLLRFGWQVDREQAGRRLAYFEEACAIYRDLVAGGAEEHLDAAAHAVSSLGLQYSLTHADDLALAARHEAAAFARRVNLGRDAARKETKILMDLAHGLAEAGRFGEAVTVQLEIVDLYRASGSPGNYPLPDNVAWSLLDLAIYLDLAGRTEASLEIEQEILTLQRRTAEAEPRRVTGMVIWMAGAALRFLDIGDGLSARGLLREAVAACDQLPAEGGIANFGFHQGVQAVLFARSGSRDERPEGGRPAPVGVDPGRSRQPVAGRSLHHWAFSVREDYRAGLDAINQAIVDAGPVPRDPAGFGTLLRRRAIRRSVLCLGPQDFTEEIIPALAKGVDVERRLLDAERLSRALIDQALGHLVAGASARAAGALREAGQAV</sequence>
<dbReference type="Proteomes" id="UP000603200">
    <property type="component" value="Unassembled WGS sequence"/>
</dbReference>
<name>A0ABQ3ZXU8_9ACTN</name>
<dbReference type="Gene3D" id="1.25.40.10">
    <property type="entry name" value="Tetratricopeptide repeat domain"/>
    <property type="match status" value="1"/>
</dbReference>
<proteinExistence type="predicted"/>
<reference evidence="2 3" key="1">
    <citation type="submission" date="2021-01" db="EMBL/GenBank/DDBJ databases">
        <title>Whole genome shotgun sequence of Actinoplanes humidus NBRC 14915.</title>
        <authorList>
            <person name="Komaki H."/>
            <person name="Tamura T."/>
        </authorList>
    </citation>
    <scope>NUCLEOTIDE SEQUENCE [LARGE SCALE GENOMIC DNA]</scope>
    <source>
        <strain evidence="2 3">NBRC 14915</strain>
    </source>
</reference>